<keyword evidence="3" id="KW-1185">Reference proteome</keyword>
<organism evidence="2 3">
    <name type="scientific">Ignatzschineria rhizosphaerae</name>
    <dbReference type="NCBI Taxonomy" id="2923279"/>
    <lineage>
        <taxon>Bacteria</taxon>
        <taxon>Pseudomonadati</taxon>
        <taxon>Pseudomonadota</taxon>
        <taxon>Gammaproteobacteria</taxon>
        <taxon>Cardiobacteriales</taxon>
        <taxon>Ignatzschineriaceae</taxon>
        <taxon>Ignatzschineria</taxon>
    </lineage>
</organism>
<dbReference type="EMBL" id="CP093379">
    <property type="protein sequence ID" value="UNM95639.1"/>
    <property type="molecule type" value="Genomic_DNA"/>
</dbReference>
<evidence type="ECO:0008006" key="4">
    <source>
        <dbReference type="Google" id="ProtNLM"/>
    </source>
</evidence>
<dbReference type="InterPro" id="IPR050263">
    <property type="entry name" value="Bact_Fimbrial_Adh_Pro"/>
</dbReference>
<dbReference type="PANTHER" id="PTHR33420:SF12">
    <property type="entry name" value="FIMBRIN-LIKE PROTEIN FIMI-RELATED"/>
    <property type="match status" value="1"/>
</dbReference>
<dbReference type="SUPFAM" id="SSF49401">
    <property type="entry name" value="Bacterial adhesins"/>
    <property type="match status" value="1"/>
</dbReference>
<keyword evidence="1" id="KW-0732">Signal</keyword>
<evidence type="ECO:0000313" key="2">
    <source>
        <dbReference type="EMBL" id="UNM95639.1"/>
    </source>
</evidence>
<dbReference type="RefSeq" id="WP_242148085.1">
    <property type="nucleotide sequence ID" value="NZ_CP093379.1"/>
</dbReference>
<dbReference type="PANTHER" id="PTHR33420">
    <property type="entry name" value="FIMBRIAL SUBUNIT ELFA-RELATED"/>
    <property type="match status" value="1"/>
</dbReference>
<name>A0ABY3WYE7_9GAMM</name>
<dbReference type="InterPro" id="IPR008966">
    <property type="entry name" value="Adhesion_dom_sf"/>
</dbReference>
<reference evidence="2 3" key="1">
    <citation type="submission" date="2022-03" db="EMBL/GenBank/DDBJ databases">
        <title>Ignatzschineria rhizosphaerae HR5S32.</title>
        <authorList>
            <person name="Sun J.Q."/>
            <person name="Feng J.Y."/>
        </authorList>
    </citation>
    <scope>NUCLEOTIDE SEQUENCE [LARGE SCALE GENOMIC DNA]</scope>
    <source>
        <strain evidence="2 3">HR5S32</strain>
    </source>
</reference>
<dbReference type="Gene3D" id="2.60.40.1090">
    <property type="entry name" value="Fimbrial-type adhesion domain"/>
    <property type="match status" value="1"/>
</dbReference>
<feature type="chain" id="PRO_5045267419" description="Fimbrial-type adhesion domain-containing protein" evidence="1">
    <location>
        <begin position="20"/>
        <end position="176"/>
    </location>
</feature>
<dbReference type="Proteomes" id="UP000829542">
    <property type="component" value="Chromosome"/>
</dbReference>
<evidence type="ECO:0000313" key="3">
    <source>
        <dbReference type="Proteomes" id="UP000829542"/>
    </source>
</evidence>
<proteinExistence type="predicted"/>
<accession>A0ABY3WYE7</accession>
<protein>
    <recommendedName>
        <fullName evidence="4">Fimbrial-type adhesion domain-containing protein</fullName>
    </recommendedName>
</protein>
<feature type="signal peptide" evidence="1">
    <location>
        <begin position="1"/>
        <end position="19"/>
    </location>
</feature>
<evidence type="ECO:0000256" key="1">
    <source>
        <dbReference type="SAM" id="SignalP"/>
    </source>
</evidence>
<sequence>MKKIVLALAATTLFSSAFAQTFENSSSGEITFSGEVTTAACSMTSENVPLYSYTVRDLAGATATGEWGQGSIRFINCDLGTGNDAISSVDVSFAKSTGVGTNNRFWSNQGTATNVGVEIQVAGAPLLPATADAPINVALQATGSTLLVQGRTVKLSADDATPGTVKQALRFNAVYK</sequence>
<dbReference type="InterPro" id="IPR036937">
    <property type="entry name" value="Adhesion_dom_fimbrial_sf"/>
</dbReference>
<gene>
    <name evidence="2" type="ORF">MMG00_10485</name>
</gene>